<dbReference type="Pfam" id="PF00990">
    <property type="entry name" value="GGDEF"/>
    <property type="match status" value="1"/>
</dbReference>
<dbReference type="SUPFAM" id="SSF55073">
    <property type="entry name" value="Nucleotide cyclase"/>
    <property type="match status" value="1"/>
</dbReference>
<evidence type="ECO:0000259" key="8">
    <source>
        <dbReference type="Pfam" id="PF02743"/>
    </source>
</evidence>
<dbReference type="InterPro" id="IPR033479">
    <property type="entry name" value="dCache_1"/>
</dbReference>
<evidence type="ECO:0000256" key="3">
    <source>
        <dbReference type="ARBA" id="ARBA00022692"/>
    </source>
</evidence>
<evidence type="ECO:0000256" key="6">
    <source>
        <dbReference type="SAM" id="Phobius"/>
    </source>
</evidence>
<dbReference type="AlphaFoldDB" id="B8J1E6"/>
<keyword evidence="4 6" id="KW-1133">Transmembrane helix</keyword>
<dbReference type="eggNOG" id="COG2199">
    <property type="taxonomic scope" value="Bacteria"/>
</dbReference>
<sequence precursor="true">MYRSQQQTKKIYAIAFLVSGIFLVCSLILLRNATWQIEQTSILHLYETTSQLRVLLQRKLTQNFQALRGLSTAVVYMPQQETSALFKELNSNRSFIRIGMADTSGMAAMMDRSGPSPQHTDFSDEDFFRNALAGRAFFSSPRKDPHGPGQVIYCAVPVEQEGGVIGVLVGVIRAENLLDILDEPLFNANGFAGIIDANGHFVLCSGTNSTGTAASIFTLGQIDREDLDAVRADLGGNRRNYFLYKTGDKQHLAAFDPITHNGWFLFCSAPLNDLALVPRPLLYGGGVTIILALLVFLLLAWRVHCQNADKDRQLQTMALTTLLTDALVNHSFRLEGTALLHNNPDITFAIWLADIKNFNFYSKMLGKEAGNSELRRIARMLKGWPQGPLTRRYHIVGNTFAGILPFANCQDLAERFSDAAQEVEHGAYRFSQVFPLRLYAGVYTTDMVEEKDLTFMDMLNRAGIAMQVAKTFEASTLRFYSEEICEEALHLDR</sequence>
<dbReference type="Gene3D" id="3.30.450.20">
    <property type="entry name" value="PAS domain"/>
    <property type="match status" value="1"/>
</dbReference>
<evidence type="ECO:0000259" key="7">
    <source>
        <dbReference type="Pfam" id="PF00990"/>
    </source>
</evidence>
<keyword evidence="5 6" id="KW-0472">Membrane</keyword>
<feature type="domain" description="Cache" evidence="8">
    <location>
        <begin position="61"/>
        <end position="265"/>
    </location>
</feature>
<keyword evidence="3 6" id="KW-0812">Transmembrane</keyword>
<organism evidence="9">
    <name type="scientific">Desulfovibrio desulfuricans (strain ATCC 27774 / DSM 6949 / MB)</name>
    <dbReference type="NCBI Taxonomy" id="525146"/>
    <lineage>
        <taxon>Bacteria</taxon>
        <taxon>Pseudomonadati</taxon>
        <taxon>Thermodesulfobacteriota</taxon>
        <taxon>Desulfovibrionia</taxon>
        <taxon>Desulfovibrionales</taxon>
        <taxon>Desulfovibrionaceae</taxon>
        <taxon>Desulfovibrio</taxon>
    </lineage>
</organism>
<evidence type="ECO:0000256" key="5">
    <source>
        <dbReference type="ARBA" id="ARBA00023136"/>
    </source>
</evidence>
<dbReference type="EMBL" id="CP001358">
    <property type="protein sequence ID" value="ACL49573.1"/>
    <property type="molecule type" value="Genomic_DNA"/>
</dbReference>
<comment type="subcellular location">
    <subcellularLocation>
        <location evidence="1">Cell membrane</location>
        <topology evidence="1">Multi-pass membrane protein</topology>
    </subcellularLocation>
</comment>
<reference evidence="9" key="1">
    <citation type="submission" date="2009-01" db="EMBL/GenBank/DDBJ databases">
        <title>Complete sequence of Desulfovibrio desulfuricans subsp. desulfuricans str. ATCC 27774.</title>
        <authorList>
            <consortium name="US DOE Joint Genome Institute"/>
            <person name="Lucas S."/>
            <person name="Copeland A."/>
            <person name="Lapidus A."/>
            <person name="Glavina del Rio T."/>
            <person name="Tice H."/>
            <person name="Bruce D."/>
            <person name="Goodwin L."/>
            <person name="Pitluck S."/>
            <person name="Sims D."/>
            <person name="Lu M."/>
            <person name="Kiss H."/>
            <person name="Meineke L."/>
            <person name="Brettin T."/>
            <person name="Detter J.C."/>
            <person name="Han C."/>
            <person name="Larimer F."/>
            <person name="Land M."/>
            <person name="Hauser L."/>
            <person name="Kyrpides N."/>
            <person name="Ovchinnikova G."/>
            <person name="Hazen T.C."/>
        </authorList>
    </citation>
    <scope>NUCLEOTIDE SEQUENCE [LARGE SCALE GENOMIC DNA]</scope>
    <source>
        <strain evidence="9">ATCC 27774</strain>
    </source>
</reference>
<gene>
    <name evidence="9" type="ordered locus">Ddes_1674</name>
</gene>
<accession>B8J1E6</accession>
<evidence type="ECO:0000256" key="1">
    <source>
        <dbReference type="ARBA" id="ARBA00004651"/>
    </source>
</evidence>
<dbReference type="STRING" id="525146.Ddes_1674"/>
<protein>
    <submittedName>
        <fullName evidence="9">Putative diguanylate cyclase</fullName>
    </submittedName>
</protein>
<dbReference type="HOGENOM" id="CLU_552895_0_0_7"/>
<proteinExistence type="predicted"/>
<evidence type="ECO:0000256" key="2">
    <source>
        <dbReference type="ARBA" id="ARBA00022475"/>
    </source>
</evidence>
<dbReference type="Pfam" id="PF02743">
    <property type="entry name" value="dCache_1"/>
    <property type="match status" value="1"/>
</dbReference>
<feature type="domain" description="GGDEF" evidence="7">
    <location>
        <begin position="344"/>
        <end position="471"/>
    </location>
</feature>
<dbReference type="GO" id="GO:0005886">
    <property type="term" value="C:plasma membrane"/>
    <property type="evidence" value="ECO:0007669"/>
    <property type="project" value="UniProtKB-SubCell"/>
</dbReference>
<dbReference type="InterPro" id="IPR029787">
    <property type="entry name" value="Nucleotide_cyclase"/>
</dbReference>
<name>B8J1E6_DESDA</name>
<feature type="transmembrane region" description="Helical" evidence="6">
    <location>
        <begin position="12"/>
        <end position="30"/>
    </location>
</feature>
<keyword evidence="2" id="KW-1003">Cell membrane</keyword>
<dbReference type="InterPro" id="IPR043128">
    <property type="entry name" value="Rev_trsase/Diguanyl_cyclase"/>
</dbReference>
<dbReference type="Gene3D" id="3.30.70.270">
    <property type="match status" value="1"/>
</dbReference>
<feature type="transmembrane region" description="Helical" evidence="6">
    <location>
        <begin position="281"/>
        <end position="301"/>
    </location>
</feature>
<dbReference type="KEGG" id="dds:Ddes_1674"/>
<evidence type="ECO:0000313" key="9">
    <source>
        <dbReference type="EMBL" id="ACL49573.1"/>
    </source>
</evidence>
<dbReference type="InterPro" id="IPR000160">
    <property type="entry name" value="GGDEF_dom"/>
</dbReference>
<evidence type="ECO:0000256" key="4">
    <source>
        <dbReference type="ARBA" id="ARBA00022989"/>
    </source>
</evidence>